<keyword evidence="5" id="KW-0862">Zinc</keyword>
<dbReference type="GO" id="GO:0000978">
    <property type="term" value="F:RNA polymerase II cis-regulatory region sequence-specific DNA binding"/>
    <property type="evidence" value="ECO:0007669"/>
    <property type="project" value="TreeGrafter"/>
</dbReference>
<reference evidence="11 12" key="1">
    <citation type="submission" date="2020-04" db="EMBL/GenBank/DDBJ databases">
        <authorList>
            <person name="Wallbank WR R."/>
            <person name="Pardo Diaz C."/>
            <person name="Kozak K."/>
            <person name="Martin S."/>
            <person name="Jiggins C."/>
            <person name="Moest M."/>
            <person name="Warren A I."/>
            <person name="Byers J.R.P. K."/>
            <person name="Montejo-Kovacevich G."/>
            <person name="Yen C E."/>
        </authorList>
    </citation>
    <scope>NUCLEOTIDE SEQUENCE [LARGE SCALE GENOMIC DNA]</scope>
</reference>
<dbReference type="PANTHER" id="PTHR24388">
    <property type="entry name" value="ZINC FINGER PROTEIN"/>
    <property type="match status" value="1"/>
</dbReference>
<evidence type="ECO:0000259" key="10">
    <source>
        <dbReference type="PROSITE" id="PS50157"/>
    </source>
</evidence>
<sequence length="873" mass="101264">MDSLDESEGKEIYIDIEPEEMTNYAPDADTTCTICHAEFLDPEDLNIHLDQVHKIARAVLKKCQLCPEAYTDMMDYAEHIRDNHLLTLKCCSLCWRVFEDFDAHRIHRKKHSVSKSDSIYSCSQCQQKYADLFSLRKHEFEHKNSKDGVLMHDAFPYLSVALKVKSITFISTLDTDVVYVCVGCGFSTVDMTMYLRHVRSNKCEVYVCHTCGNVFNKKRNLIKHLSRECNMFGEREKKTRLCLDCKTHIAVRTYQKHKSFCKPIKCHSCNITFKTMNEWSDHQSQKHAGHCIEVETCQFCWKRCVGRVAMQKHIDKTHRPMFHLYKYLCIYCKSVFNHPQKLFAHFVTKHKDIFPYTCKICNKKFRFRKKFTIHIKLEHKSVGFVEFDENYHVFFSDKKSETPFVPKSIIVDESKTSSDERATDIIALNSDFTDALETEGNQTEIFNKETPKLKRKKTTKTRKQNNQELIMLESSDDDEPLHSVRKRVRLQKKSNLVPVKKRRLQQTNRKALTCNICEKYCYTVQNYNHHVSLHSKHEVKKCIKCSKIFRSKAKLNEHVATEHSSSRLTETLKILLEKRKTGGSLTEDLPTSVKFQRTLVKAKTDITTTSAKITVVDHKLSVQKFFENFVPEESKEAQTESTATIKLVTGYAREPTVKMTKFKNTPSSTSQRLAMPVKFVDHYPDKTKVSIKIVEAPCEMDDAAEHYSDHCDDNGDMDRHEAIPEVAEEVMLENTEESPRQKQNEVAHKIVIPKLPTELTDIRIAHLLPAAPYYKIVKVKDVLAQNDPQNMIDTKPPTSIKLSDGTKLVTTNPLAHLLGKNQEEVLKSVKNKYYKSKNQNFQALLSKALTRLEKPTYRKKREVRNIEVESDEN</sequence>
<comment type="subcellular location">
    <subcellularLocation>
        <location evidence="1">Nucleus</location>
    </subcellularLocation>
</comment>
<proteinExistence type="inferred from homology"/>
<comment type="similarity">
    <text evidence="8">Belongs to the snail C2H2-type zinc-finger protein family.</text>
</comment>
<dbReference type="OrthoDB" id="77607at2759"/>
<keyword evidence="6" id="KW-0238">DNA-binding</keyword>
<evidence type="ECO:0000256" key="4">
    <source>
        <dbReference type="ARBA" id="ARBA00022771"/>
    </source>
</evidence>
<dbReference type="Pfam" id="PF00096">
    <property type="entry name" value="zf-C2H2"/>
    <property type="match status" value="2"/>
</dbReference>
<evidence type="ECO:0000256" key="9">
    <source>
        <dbReference type="PROSITE-ProRule" id="PRU00042"/>
    </source>
</evidence>
<feature type="domain" description="C2H2-type" evidence="10">
    <location>
        <begin position="206"/>
        <end position="236"/>
    </location>
</feature>
<evidence type="ECO:0000256" key="5">
    <source>
        <dbReference type="ARBA" id="ARBA00022833"/>
    </source>
</evidence>
<dbReference type="EMBL" id="CADEBD010000620">
    <property type="protein sequence ID" value="CAB3258174.1"/>
    <property type="molecule type" value="Genomic_DNA"/>
</dbReference>
<evidence type="ECO:0000256" key="6">
    <source>
        <dbReference type="ARBA" id="ARBA00023125"/>
    </source>
</evidence>
<evidence type="ECO:0000256" key="8">
    <source>
        <dbReference type="ARBA" id="ARBA00037948"/>
    </source>
</evidence>
<keyword evidence="7" id="KW-0539">Nucleus</keyword>
<organism evidence="11 12">
    <name type="scientific">Arctia plantaginis</name>
    <name type="common">Wood tiger moth</name>
    <name type="synonym">Phalaena plantaginis</name>
    <dbReference type="NCBI Taxonomy" id="874455"/>
    <lineage>
        <taxon>Eukaryota</taxon>
        <taxon>Metazoa</taxon>
        <taxon>Ecdysozoa</taxon>
        <taxon>Arthropoda</taxon>
        <taxon>Hexapoda</taxon>
        <taxon>Insecta</taxon>
        <taxon>Pterygota</taxon>
        <taxon>Neoptera</taxon>
        <taxon>Endopterygota</taxon>
        <taxon>Lepidoptera</taxon>
        <taxon>Glossata</taxon>
        <taxon>Ditrysia</taxon>
        <taxon>Noctuoidea</taxon>
        <taxon>Erebidae</taxon>
        <taxon>Arctiinae</taxon>
        <taxon>Arctia</taxon>
    </lineage>
</organism>
<dbReference type="InterPro" id="IPR050527">
    <property type="entry name" value="Snail/Krueppel_Znf"/>
</dbReference>
<dbReference type="Gene3D" id="3.30.160.60">
    <property type="entry name" value="Classic Zinc Finger"/>
    <property type="match status" value="4"/>
</dbReference>
<keyword evidence="2" id="KW-0479">Metal-binding</keyword>
<feature type="domain" description="C2H2-type" evidence="10">
    <location>
        <begin position="120"/>
        <end position="147"/>
    </location>
</feature>
<dbReference type="SMART" id="SM00355">
    <property type="entry name" value="ZnF_C2H2"/>
    <property type="match status" value="12"/>
</dbReference>
<evidence type="ECO:0000313" key="12">
    <source>
        <dbReference type="Proteomes" id="UP000494256"/>
    </source>
</evidence>
<evidence type="ECO:0000256" key="3">
    <source>
        <dbReference type="ARBA" id="ARBA00022737"/>
    </source>
</evidence>
<dbReference type="GO" id="GO:0005634">
    <property type="term" value="C:nucleus"/>
    <property type="evidence" value="ECO:0007669"/>
    <property type="project" value="UniProtKB-SubCell"/>
</dbReference>
<dbReference type="PROSITE" id="PS00028">
    <property type="entry name" value="ZINC_FINGER_C2H2_1"/>
    <property type="match status" value="8"/>
</dbReference>
<dbReference type="GO" id="GO:0008270">
    <property type="term" value="F:zinc ion binding"/>
    <property type="evidence" value="ECO:0007669"/>
    <property type="project" value="UniProtKB-KW"/>
</dbReference>
<evidence type="ECO:0000256" key="7">
    <source>
        <dbReference type="ARBA" id="ARBA00023242"/>
    </source>
</evidence>
<feature type="domain" description="C2H2-type" evidence="10">
    <location>
        <begin position="356"/>
        <end position="379"/>
    </location>
</feature>
<evidence type="ECO:0000313" key="11">
    <source>
        <dbReference type="EMBL" id="CAB3258174.1"/>
    </source>
</evidence>
<dbReference type="InterPro" id="IPR036236">
    <property type="entry name" value="Znf_C2H2_sf"/>
</dbReference>
<dbReference type="AlphaFoldDB" id="A0A8S1BEH2"/>
<dbReference type="GO" id="GO:0000981">
    <property type="term" value="F:DNA-binding transcription factor activity, RNA polymerase II-specific"/>
    <property type="evidence" value="ECO:0007669"/>
    <property type="project" value="TreeGrafter"/>
</dbReference>
<name>A0A8S1BEH2_ARCPL</name>
<gene>
    <name evidence="11" type="ORF">APLA_LOCUS16140</name>
</gene>
<dbReference type="InterPro" id="IPR013087">
    <property type="entry name" value="Znf_C2H2_type"/>
</dbReference>
<feature type="domain" description="C2H2-type" evidence="10">
    <location>
        <begin position="540"/>
        <end position="568"/>
    </location>
</feature>
<dbReference type="SUPFAM" id="SSF57667">
    <property type="entry name" value="beta-beta-alpha zinc fingers"/>
    <property type="match status" value="2"/>
</dbReference>
<keyword evidence="3" id="KW-0677">Repeat</keyword>
<dbReference type="PANTHER" id="PTHR24388:SF54">
    <property type="entry name" value="PROTEIN ESCARGOT"/>
    <property type="match status" value="1"/>
</dbReference>
<evidence type="ECO:0000256" key="1">
    <source>
        <dbReference type="ARBA" id="ARBA00004123"/>
    </source>
</evidence>
<dbReference type="PROSITE" id="PS50157">
    <property type="entry name" value="ZINC_FINGER_C2H2_2"/>
    <property type="match status" value="4"/>
</dbReference>
<protein>
    <recommendedName>
        <fullName evidence="10">C2H2-type domain-containing protein</fullName>
    </recommendedName>
</protein>
<comment type="caution">
    <text evidence="11">The sequence shown here is derived from an EMBL/GenBank/DDBJ whole genome shotgun (WGS) entry which is preliminary data.</text>
</comment>
<dbReference type="Proteomes" id="UP000494256">
    <property type="component" value="Unassembled WGS sequence"/>
</dbReference>
<evidence type="ECO:0000256" key="2">
    <source>
        <dbReference type="ARBA" id="ARBA00022723"/>
    </source>
</evidence>
<accession>A0A8S1BEH2</accession>
<keyword evidence="4 9" id="KW-0863">Zinc-finger</keyword>